<gene>
    <name evidence="6" type="ORF">HMN09_00919800</name>
</gene>
<feature type="domain" description="MYND-type" evidence="5">
    <location>
        <begin position="422"/>
        <end position="463"/>
    </location>
</feature>
<protein>
    <recommendedName>
        <fullName evidence="5">MYND-type domain-containing protein</fullName>
    </recommendedName>
</protein>
<evidence type="ECO:0000313" key="7">
    <source>
        <dbReference type="Proteomes" id="UP000613580"/>
    </source>
</evidence>
<organism evidence="6 7">
    <name type="scientific">Mycena chlorophos</name>
    <name type="common">Agaric fungus</name>
    <name type="synonym">Agaricus chlorophos</name>
    <dbReference type="NCBI Taxonomy" id="658473"/>
    <lineage>
        <taxon>Eukaryota</taxon>
        <taxon>Fungi</taxon>
        <taxon>Dikarya</taxon>
        <taxon>Basidiomycota</taxon>
        <taxon>Agaricomycotina</taxon>
        <taxon>Agaricomycetes</taxon>
        <taxon>Agaricomycetidae</taxon>
        <taxon>Agaricales</taxon>
        <taxon>Marasmiineae</taxon>
        <taxon>Mycenaceae</taxon>
        <taxon>Mycena</taxon>
    </lineage>
</organism>
<evidence type="ECO:0000256" key="3">
    <source>
        <dbReference type="ARBA" id="ARBA00022833"/>
    </source>
</evidence>
<name>A0A8H6SIL4_MYCCL</name>
<dbReference type="PROSITE" id="PS50865">
    <property type="entry name" value="ZF_MYND_2"/>
    <property type="match status" value="1"/>
</dbReference>
<accession>A0A8H6SIL4</accession>
<dbReference type="InterPro" id="IPR002893">
    <property type="entry name" value="Znf_MYND"/>
</dbReference>
<reference evidence="6" key="1">
    <citation type="submission" date="2020-05" db="EMBL/GenBank/DDBJ databases">
        <title>Mycena genomes resolve the evolution of fungal bioluminescence.</title>
        <authorList>
            <person name="Tsai I.J."/>
        </authorList>
    </citation>
    <scope>NUCLEOTIDE SEQUENCE</scope>
    <source>
        <strain evidence="6">110903Hualien_Pintung</strain>
    </source>
</reference>
<keyword evidence="2 4" id="KW-0863">Zinc-finger</keyword>
<evidence type="ECO:0000256" key="4">
    <source>
        <dbReference type="PROSITE-ProRule" id="PRU00134"/>
    </source>
</evidence>
<dbReference type="AlphaFoldDB" id="A0A8H6SIL4"/>
<dbReference type="Gene3D" id="6.10.140.2220">
    <property type="match status" value="1"/>
</dbReference>
<sequence>MHPSLKLSLDKFPAGLRARVKGAYQGSSSDLDFLLHQLAEHHLSDRLCRLLLPVWYAALAPPEPPEEYDLDAPVGLAQLRRGLTAFRGVLNSSAGNLIERGAIPEVWARVYPWLQAFDILGDHAPEFRIPHQQLIGIIHSMIKNSDDRMMDTVKATPGIIPLLGKAWKALLAGDNLEDLETLSLHLRMVMTSNTAETIGMIPDKDFNELLDALDGDYAVLSDAITLHLRRMTPVDELATADQRVLVAKLATDLLMPRFDDNMDLREALLSSKHGFVQALTRFVFFVRSPWDTSSKAHDHFATLMAIFADPHQEDLRGRSHIYFLDSMQAGLIENIAVFANERLTSELTMGLSQLFEAVLCRHTIYHSVLPSLKQKMPVFVPIGRNRNLGPVVKSFQSLLLERLSQYDAYEAQRKEHLRACAAVECGKTLRLSALKRCGGCTSVFYCSSQCQKRHWRAVHRSSCSELREMRSVAVSRFGARNISFMRFLCFSEFQKAQAEATTLFLKYLIQGKYIRRSSATAGTEDVTLVVFDFTRGTAHVSVERPGDTAWLRIPALFLEQAKRHAGRVHLHVFLQSCLALHRRAQPTPEEEAKIQAAARDGQPFLHAHVFPFYLSAKCAELFRQLRGFIMAASEEDLLRMNPQVLHTGTETMLKEMMRGVY</sequence>
<evidence type="ECO:0000256" key="2">
    <source>
        <dbReference type="ARBA" id="ARBA00022771"/>
    </source>
</evidence>
<dbReference type="OrthoDB" id="9922773at2759"/>
<evidence type="ECO:0000256" key="1">
    <source>
        <dbReference type="ARBA" id="ARBA00022723"/>
    </source>
</evidence>
<dbReference type="GO" id="GO:0008270">
    <property type="term" value="F:zinc ion binding"/>
    <property type="evidence" value="ECO:0007669"/>
    <property type="project" value="UniProtKB-KW"/>
</dbReference>
<dbReference type="Pfam" id="PF01753">
    <property type="entry name" value="zf-MYND"/>
    <property type="match status" value="1"/>
</dbReference>
<evidence type="ECO:0000259" key="5">
    <source>
        <dbReference type="PROSITE" id="PS50865"/>
    </source>
</evidence>
<keyword evidence="3" id="KW-0862">Zinc</keyword>
<keyword evidence="1" id="KW-0479">Metal-binding</keyword>
<keyword evidence="7" id="KW-1185">Reference proteome</keyword>
<dbReference type="SUPFAM" id="SSF144232">
    <property type="entry name" value="HIT/MYND zinc finger-like"/>
    <property type="match status" value="1"/>
</dbReference>
<comment type="caution">
    <text evidence="6">The sequence shown here is derived from an EMBL/GenBank/DDBJ whole genome shotgun (WGS) entry which is preliminary data.</text>
</comment>
<dbReference type="EMBL" id="JACAZE010000013">
    <property type="protein sequence ID" value="KAF7300365.1"/>
    <property type="molecule type" value="Genomic_DNA"/>
</dbReference>
<dbReference type="Proteomes" id="UP000613580">
    <property type="component" value="Unassembled WGS sequence"/>
</dbReference>
<evidence type="ECO:0000313" key="6">
    <source>
        <dbReference type="EMBL" id="KAF7300365.1"/>
    </source>
</evidence>
<proteinExistence type="predicted"/>